<sequence>MLELLSTEISIIALSVIYFGIVLDEYLNCDDADLI</sequence>
<dbReference type="EMBL" id="SLYB01000042">
    <property type="protein sequence ID" value="TCP90105.1"/>
    <property type="molecule type" value="Genomic_DNA"/>
</dbReference>
<dbReference type="Proteomes" id="UP000295763">
    <property type="component" value="Unassembled WGS sequence"/>
</dbReference>
<gene>
    <name evidence="1" type="ORF">EDC44_14214</name>
</gene>
<organism evidence="1 2">
    <name type="scientific">Cricetibacter osteomyelitidis</name>
    <dbReference type="NCBI Taxonomy" id="1521931"/>
    <lineage>
        <taxon>Bacteria</taxon>
        <taxon>Pseudomonadati</taxon>
        <taxon>Pseudomonadota</taxon>
        <taxon>Gammaproteobacteria</taxon>
        <taxon>Pasteurellales</taxon>
        <taxon>Pasteurellaceae</taxon>
        <taxon>Cricetibacter</taxon>
    </lineage>
</organism>
<evidence type="ECO:0000313" key="1">
    <source>
        <dbReference type="EMBL" id="TCP90105.1"/>
    </source>
</evidence>
<accession>A0A4R2SMD0</accession>
<keyword evidence="2" id="KW-1185">Reference proteome</keyword>
<reference evidence="1 2" key="1">
    <citation type="submission" date="2019-03" db="EMBL/GenBank/DDBJ databases">
        <title>Genomic Encyclopedia of Type Strains, Phase IV (KMG-IV): sequencing the most valuable type-strain genomes for metagenomic binning, comparative biology and taxonomic classification.</title>
        <authorList>
            <person name="Goeker M."/>
        </authorList>
    </citation>
    <scope>NUCLEOTIDE SEQUENCE [LARGE SCALE GENOMIC DNA]</scope>
    <source>
        <strain evidence="1 2">DSM 28404</strain>
    </source>
</reference>
<dbReference type="AlphaFoldDB" id="A0A4R2SMD0"/>
<protein>
    <submittedName>
        <fullName evidence="1">Uncharacterized protein</fullName>
    </submittedName>
</protein>
<name>A0A4R2SMD0_9PAST</name>
<proteinExistence type="predicted"/>
<comment type="caution">
    <text evidence="1">The sequence shown here is derived from an EMBL/GenBank/DDBJ whole genome shotgun (WGS) entry which is preliminary data.</text>
</comment>
<evidence type="ECO:0000313" key="2">
    <source>
        <dbReference type="Proteomes" id="UP000295763"/>
    </source>
</evidence>